<reference evidence="3" key="1">
    <citation type="journal article" date="2013" name="Genome Announc.">
        <title>Draft genome sequence of the grapevine dieback fungus Eutypa lata UCR-EL1.</title>
        <authorList>
            <person name="Blanco-Ulate B."/>
            <person name="Rolshausen P.E."/>
            <person name="Cantu D."/>
        </authorList>
    </citation>
    <scope>NUCLEOTIDE SEQUENCE [LARGE SCALE GENOMIC DNA]</scope>
    <source>
        <strain evidence="3">UCR-EL1</strain>
    </source>
</reference>
<accession>M7S8Z8</accession>
<organism evidence="2 3">
    <name type="scientific">Eutypa lata (strain UCR-EL1)</name>
    <name type="common">Grapevine dieback disease fungus</name>
    <name type="synonym">Eutypa armeniacae</name>
    <dbReference type="NCBI Taxonomy" id="1287681"/>
    <lineage>
        <taxon>Eukaryota</taxon>
        <taxon>Fungi</taxon>
        <taxon>Dikarya</taxon>
        <taxon>Ascomycota</taxon>
        <taxon>Pezizomycotina</taxon>
        <taxon>Sordariomycetes</taxon>
        <taxon>Xylariomycetidae</taxon>
        <taxon>Xylariales</taxon>
        <taxon>Diatrypaceae</taxon>
        <taxon>Eutypa</taxon>
    </lineage>
</organism>
<feature type="signal peptide" evidence="1">
    <location>
        <begin position="1"/>
        <end position="19"/>
    </location>
</feature>
<dbReference type="HOGENOM" id="CLU_2158364_0_0_1"/>
<name>M7S8Z8_EUTLA</name>
<evidence type="ECO:0000313" key="2">
    <source>
        <dbReference type="EMBL" id="EMR62604.1"/>
    </source>
</evidence>
<sequence length="111" mass="11777">MRSATMLIAAFVAAAPAFAHHLTARSTNPLTQRSLCWDLSQEGAECEPANIGGNDYACGNGRTTVEQCREDDKGVSRWAITVQCESPTSRCACQQDGTAICIRGPTDPSSA</sequence>
<dbReference type="Proteomes" id="UP000012174">
    <property type="component" value="Unassembled WGS sequence"/>
</dbReference>
<keyword evidence="3" id="KW-1185">Reference proteome</keyword>
<gene>
    <name evidence="2" type="ORF">UCREL1_10453</name>
</gene>
<keyword evidence="1" id="KW-0732">Signal</keyword>
<evidence type="ECO:0000256" key="1">
    <source>
        <dbReference type="SAM" id="SignalP"/>
    </source>
</evidence>
<evidence type="ECO:0000313" key="3">
    <source>
        <dbReference type="Proteomes" id="UP000012174"/>
    </source>
</evidence>
<proteinExistence type="predicted"/>
<dbReference type="AlphaFoldDB" id="M7S8Z8"/>
<dbReference type="EMBL" id="KB707412">
    <property type="protein sequence ID" value="EMR62604.1"/>
    <property type="molecule type" value="Genomic_DNA"/>
</dbReference>
<protein>
    <submittedName>
        <fullName evidence="2">Uncharacterized protein</fullName>
    </submittedName>
</protein>
<feature type="chain" id="PRO_5004084536" evidence="1">
    <location>
        <begin position="20"/>
        <end position="111"/>
    </location>
</feature>
<dbReference type="KEGG" id="ela:UCREL1_10453"/>